<organism evidence="8 9">
    <name type="scientific">Serendipita indica (strain DSM 11827)</name>
    <name type="common">Root endophyte fungus</name>
    <name type="synonym">Piriformospora indica</name>
    <dbReference type="NCBI Taxonomy" id="1109443"/>
    <lineage>
        <taxon>Eukaryota</taxon>
        <taxon>Fungi</taxon>
        <taxon>Dikarya</taxon>
        <taxon>Basidiomycota</taxon>
        <taxon>Agaricomycotina</taxon>
        <taxon>Agaricomycetes</taxon>
        <taxon>Sebacinales</taxon>
        <taxon>Serendipitaceae</taxon>
        <taxon>Serendipita</taxon>
    </lineage>
</organism>
<sequence length="548" mass="59941">MSGAGSGPKSGPSRSEYAPLIDSDAGGYHRNSAESPRRATHGSSLPTSPQRSASRGFSIPRRSLSRARTANGEVLELHFASVDQKRRKWWKDAAITGLFIASWFLFATILSVYNKWMFSPKYLGFPFPLFVTTLHMVVQAILAAIVRWLWPARFKPEYNPSKKDYATKAVPTAAATALDIGLSNFSLKLITLSFYTMCKSSSLIFVLFFAFLLKIEKPSLRLIFVIALITGGVLMMVFTTTTFSGLGLFLVLSASFLGGLRWSLTQLLLKKKEMGMNNPAATIFWLAPSMAITLSIVSMVVEGWINVWKSDFWDRVGILPSLFYLLSPGSVAFAMVLSEYYIISRAGVVPMSIAGIFKEVTTITISAWVFGDHLTELNIIGVVITSGGSYIDDSLIRAEISLGIALYTYHKYTAALHSVVPLDEHGNPLQEEEAEEVLSIVHRVNTLDNEEGLRLLEDGGDFEIPINDDPEDVAKAQLEEAAEGGHGDHELGNGSSKAFSAIAANDERPLFTIADQDDFESNGRVILGTAEEGSREVGGVGNRIDSGR</sequence>
<dbReference type="GO" id="GO:0016020">
    <property type="term" value="C:membrane"/>
    <property type="evidence" value="ECO:0007669"/>
    <property type="project" value="UniProtKB-SubCell"/>
</dbReference>
<evidence type="ECO:0000313" key="8">
    <source>
        <dbReference type="EMBL" id="CCA74018.1"/>
    </source>
</evidence>
<evidence type="ECO:0000256" key="1">
    <source>
        <dbReference type="ARBA" id="ARBA00004141"/>
    </source>
</evidence>
<dbReference type="AlphaFoldDB" id="G4TRS5"/>
<feature type="transmembrane region" description="Helical" evidence="6">
    <location>
        <begin position="93"/>
        <end position="113"/>
    </location>
</feature>
<dbReference type="EMBL" id="CAFZ01000272">
    <property type="protein sequence ID" value="CCA74018.1"/>
    <property type="molecule type" value="Genomic_DNA"/>
</dbReference>
<dbReference type="InterPro" id="IPR050186">
    <property type="entry name" value="TPT_transporter"/>
</dbReference>
<feature type="transmembrane region" description="Helical" evidence="6">
    <location>
        <begin position="281"/>
        <end position="301"/>
    </location>
</feature>
<feature type="transmembrane region" description="Helical" evidence="6">
    <location>
        <begin position="193"/>
        <end position="213"/>
    </location>
</feature>
<keyword evidence="9" id="KW-1185">Reference proteome</keyword>
<keyword evidence="4 6" id="KW-0472">Membrane</keyword>
<dbReference type="PANTHER" id="PTHR11132">
    <property type="entry name" value="SOLUTE CARRIER FAMILY 35"/>
    <property type="match status" value="1"/>
</dbReference>
<evidence type="ECO:0000256" key="3">
    <source>
        <dbReference type="ARBA" id="ARBA00022989"/>
    </source>
</evidence>
<dbReference type="InParanoid" id="G4TRS5"/>
<dbReference type="FunCoup" id="G4TRS5">
    <property type="interactions" value="383"/>
</dbReference>
<feature type="transmembrane region" description="Helical" evidence="6">
    <location>
        <begin position="246"/>
        <end position="269"/>
    </location>
</feature>
<feature type="transmembrane region" description="Helical" evidence="6">
    <location>
        <begin position="220"/>
        <end position="240"/>
    </location>
</feature>
<evidence type="ECO:0000256" key="4">
    <source>
        <dbReference type="ARBA" id="ARBA00023136"/>
    </source>
</evidence>
<accession>G4TRS5</accession>
<keyword evidence="3 6" id="KW-1133">Transmembrane helix</keyword>
<dbReference type="SUPFAM" id="SSF103481">
    <property type="entry name" value="Multidrug resistance efflux transporter EmrE"/>
    <property type="match status" value="1"/>
</dbReference>
<evidence type="ECO:0000313" key="9">
    <source>
        <dbReference type="Proteomes" id="UP000007148"/>
    </source>
</evidence>
<name>G4TRS5_SERID</name>
<proteinExistence type="predicted"/>
<dbReference type="Proteomes" id="UP000007148">
    <property type="component" value="Unassembled WGS sequence"/>
</dbReference>
<dbReference type="eggNOG" id="KOG1443">
    <property type="taxonomic scope" value="Eukaryota"/>
</dbReference>
<dbReference type="InterPro" id="IPR037185">
    <property type="entry name" value="EmrE-like"/>
</dbReference>
<feature type="transmembrane region" description="Helical" evidence="6">
    <location>
        <begin position="321"/>
        <end position="343"/>
    </location>
</feature>
<evidence type="ECO:0000256" key="5">
    <source>
        <dbReference type="SAM" id="MobiDB-lite"/>
    </source>
</evidence>
<gene>
    <name evidence="8" type="ORF">PIIN_07972</name>
</gene>
<keyword evidence="2 6" id="KW-0812">Transmembrane</keyword>
<dbReference type="InterPro" id="IPR004853">
    <property type="entry name" value="Sugar_P_trans_dom"/>
</dbReference>
<dbReference type="Pfam" id="PF03151">
    <property type="entry name" value="TPT"/>
    <property type="match status" value="1"/>
</dbReference>
<dbReference type="STRING" id="1109443.G4TRS5"/>
<dbReference type="OMA" id="YTYHKYT"/>
<comment type="subcellular location">
    <subcellularLocation>
        <location evidence="1">Membrane</location>
        <topology evidence="1">Multi-pass membrane protein</topology>
    </subcellularLocation>
</comment>
<feature type="transmembrane region" description="Helical" evidence="6">
    <location>
        <begin position="125"/>
        <end position="149"/>
    </location>
</feature>
<evidence type="ECO:0000256" key="6">
    <source>
        <dbReference type="SAM" id="Phobius"/>
    </source>
</evidence>
<protein>
    <submittedName>
        <fullName evidence="8">Related to vanadate resistance protein Gog5p, member of the triose phosphate translocater family of me</fullName>
    </submittedName>
</protein>
<dbReference type="OrthoDB" id="18894at2759"/>
<reference evidence="8 9" key="1">
    <citation type="journal article" date="2011" name="PLoS Pathog.">
        <title>Endophytic Life Strategies Decoded by Genome and Transcriptome Analyses of the Mutualistic Root Symbiont Piriformospora indica.</title>
        <authorList>
            <person name="Zuccaro A."/>
            <person name="Lahrmann U."/>
            <person name="Guldener U."/>
            <person name="Langen G."/>
            <person name="Pfiffi S."/>
            <person name="Biedenkopf D."/>
            <person name="Wong P."/>
            <person name="Samans B."/>
            <person name="Grimm C."/>
            <person name="Basiewicz M."/>
            <person name="Murat C."/>
            <person name="Martin F."/>
            <person name="Kogel K.H."/>
        </authorList>
    </citation>
    <scope>NUCLEOTIDE SEQUENCE [LARGE SCALE GENOMIC DNA]</scope>
    <source>
        <strain evidence="8 9">DSM 11827</strain>
    </source>
</reference>
<evidence type="ECO:0000256" key="2">
    <source>
        <dbReference type="ARBA" id="ARBA00022692"/>
    </source>
</evidence>
<feature type="region of interest" description="Disordered" evidence="5">
    <location>
        <begin position="1"/>
        <end position="59"/>
    </location>
</feature>
<feature type="domain" description="Sugar phosphate transporter" evidence="7">
    <location>
        <begin position="97"/>
        <end position="390"/>
    </location>
</feature>
<evidence type="ECO:0000259" key="7">
    <source>
        <dbReference type="Pfam" id="PF03151"/>
    </source>
</evidence>
<feature type="compositionally biased region" description="Polar residues" evidence="5">
    <location>
        <begin position="41"/>
        <end position="55"/>
    </location>
</feature>
<dbReference type="HOGENOM" id="CLU_022332_1_0_1"/>
<comment type="caution">
    <text evidence="8">The sequence shown here is derived from an EMBL/GenBank/DDBJ whole genome shotgun (WGS) entry which is preliminary data.</text>
</comment>